<gene>
    <name evidence="1" type="ORF">AB4Y32_00895</name>
</gene>
<dbReference type="Proteomes" id="UP001558850">
    <property type="component" value="Unassembled WGS sequence"/>
</dbReference>
<dbReference type="EMBL" id="JBFRCH010000001">
    <property type="protein sequence ID" value="MEX3930369.1"/>
    <property type="molecule type" value="Genomic_DNA"/>
</dbReference>
<sequence length="62" mass="6803">MASAYENRLKGASDQFIVNVPSQLVENVPANVPRALLPGYITDLILQRSPQIGRVGVFEFSD</sequence>
<accession>A0ACC6TSH1</accession>
<name>A0ACC6TSH1_9BURK</name>
<evidence type="ECO:0000313" key="1">
    <source>
        <dbReference type="EMBL" id="MEX3930369.1"/>
    </source>
</evidence>
<comment type="caution">
    <text evidence="1">The sequence shown here is derived from an EMBL/GenBank/DDBJ whole genome shotgun (WGS) entry which is preliminary data.</text>
</comment>
<reference evidence="1" key="1">
    <citation type="submission" date="2024-07" db="EMBL/GenBank/DDBJ databases">
        <title>A survey of Mimosa microsymbionts across Brazilian biomes reveals a high diversity of Paraburkholderia nodulating endemic species, but also that Cupriavidus is common as a symbiont of widespread species.</title>
        <authorList>
            <person name="Rouws L."/>
            <person name="Barauna A."/>
            <person name="Beukes C."/>
            <person name="Rouws J.R.C."/>
            <person name="De Faria S.M."/>
            <person name="Gross E."/>
            <person name="Bueno Dos Reis Junior F."/>
            <person name="Simon M.F."/>
            <person name="Maluk M."/>
            <person name="Odee D.W."/>
            <person name="Kenicer G."/>
            <person name="Young J.P.W."/>
            <person name="Reis V.M."/>
            <person name="Zilli J."/>
            <person name="James E.K."/>
        </authorList>
    </citation>
    <scope>NUCLEOTIDE SEQUENCE</scope>
    <source>
        <strain evidence="1">EG181B</strain>
    </source>
</reference>
<proteinExistence type="predicted"/>
<keyword evidence="2" id="KW-1185">Reference proteome</keyword>
<organism evidence="1 2">
    <name type="scientific">Paraburkholderia phymatum</name>
    <dbReference type="NCBI Taxonomy" id="148447"/>
    <lineage>
        <taxon>Bacteria</taxon>
        <taxon>Pseudomonadati</taxon>
        <taxon>Pseudomonadota</taxon>
        <taxon>Betaproteobacteria</taxon>
        <taxon>Burkholderiales</taxon>
        <taxon>Burkholderiaceae</taxon>
        <taxon>Paraburkholderia</taxon>
    </lineage>
</organism>
<evidence type="ECO:0000313" key="2">
    <source>
        <dbReference type="Proteomes" id="UP001558850"/>
    </source>
</evidence>
<protein>
    <submittedName>
        <fullName evidence="1">Uncharacterized protein</fullName>
    </submittedName>
</protein>